<reference evidence="1 2" key="1">
    <citation type="submission" date="2024-06" db="EMBL/GenBank/DDBJ databases">
        <title>Flavobacterium spp. isolated from glacier.</title>
        <authorList>
            <person name="Han D."/>
        </authorList>
    </citation>
    <scope>NUCLEOTIDE SEQUENCE [LARGE SCALE GENOMIC DNA]</scope>
    <source>
        <strain evidence="1 2">ZS1P70</strain>
    </source>
</reference>
<organism evidence="1 2">
    <name type="scientific">Flavobacterium zhoui</name>
    <dbReference type="NCBI Taxonomy" id="3230414"/>
    <lineage>
        <taxon>Bacteria</taxon>
        <taxon>Pseudomonadati</taxon>
        <taxon>Bacteroidota</taxon>
        <taxon>Flavobacteriia</taxon>
        <taxon>Flavobacteriales</taxon>
        <taxon>Flavobacteriaceae</taxon>
        <taxon>Flavobacterium</taxon>
    </lineage>
</organism>
<evidence type="ECO:0000313" key="2">
    <source>
        <dbReference type="Proteomes" id="UP001600107"/>
    </source>
</evidence>
<keyword evidence="2" id="KW-1185">Reference proteome</keyword>
<dbReference type="Proteomes" id="UP001600107">
    <property type="component" value="Unassembled WGS sequence"/>
</dbReference>
<evidence type="ECO:0000313" key="1">
    <source>
        <dbReference type="EMBL" id="MFE3869961.1"/>
    </source>
</evidence>
<dbReference type="RefSeq" id="WP_379849352.1">
    <property type="nucleotide sequence ID" value="NZ_JBHZPY010000001.1"/>
</dbReference>
<sequence>MNYIYLYASVLVMKKGWKVTDCGMKGIICYGFKQLNDKKRHGIDNFQ</sequence>
<dbReference type="EMBL" id="JBHZPY010000001">
    <property type="protein sequence ID" value="MFE3869961.1"/>
    <property type="molecule type" value="Genomic_DNA"/>
</dbReference>
<name>A0ABW6I133_9FLAO</name>
<protein>
    <submittedName>
        <fullName evidence="1">Uncharacterized protein</fullName>
    </submittedName>
</protein>
<comment type="caution">
    <text evidence="1">The sequence shown here is derived from an EMBL/GenBank/DDBJ whole genome shotgun (WGS) entry which is preliminary data.</text>
</comment>
<proteinExistence type="predicted"/>
<gene>
    <name evidence="1" type="ORF">ACFX5F_01830</name>
</gene>
<accession>A0ABW6I133</accession>